<dbReference type="InterPro" id="IPR056884">
    <property type="entry name" value="NPHP3-like_N"/>
</dbReference>
<dbReference type="InterPro" id="IPR036259">
    <property type="entry name" value="MFS_trans_sf"/>
</dbReference>
<dbReference type="InterPro" id="IPR027417">
    <property type="entry name" value="P-loop_NTPase"/>
</dbReference>
<evidence type="ECO:0000313" key="7">
    <source>
        <dbReference type="Proteomes" id="UP000838763"/>
    </source>
</evidence>
<dbReference type="InterPro" id="IPR011701">
    <property type="entry name" value="MFS"/>
</dbReference>
<accession>A0A9P1H2T9</accession>
<dbReference type="Gene3D" id="3.40.50.300">
    <property type="entry name" value="P-loop containing nucleotide triphosphate hydrolases"/>
    <property type="match status" value="1"/>
</dbReference>
<dbReference type="SUPFAM" id="SSF103473">
    <property type="entry name" value="MFS general substrate transporter"/>
    <property type="match status" value="1"/>
</dbReference>
<gene>
    <name evidence="6" type="ORF">PPNO1_LOCUS4673</name>
</gene>
<feature type="transmembrane region" description="Helical" evidence="4">
    <location>
        <begin position="310"/>
        <end position="330"/>
    </location>
</feature>
<feature type="transmembrane region" description="Helical" evidence="4">
    <location>
        <begin position="114"/>
        <end position="134"/>
    </location>
</feature>
<dbReference type="AlphaFoldDB" id="A0A9P1H2T9"/>
<protein>
    <recommendedName>
        <fullName evidence="5">Nephrocystin 3-like N-terminal domain-containing protein</fullName>
    </recommendedName>
</protein>
<feature type="transmembrane region" description="Helical" evidence="4">
    <location>
        <begin position="89"/>
        <end position="108"/>
    </location>
</feature>
<dbReference type="InterPro" id="IPR050327">
    <property type="entry name" value="Proton-linked_MCT"/>
</dbReference>
<keyword evidence="7" id="KW-1185">Reference proteome</keyword>
<sequence>MYYLEKGSKEEPAEPAGVLQSEAISPATTVVDLPYQADNVYPEGGLRAWSVVFGSFCAMGAFFGISNSAGVFEAYYMSHQLAAHSRSQVGWIFSIYLFLVFFVGLQVGPVFDRYGPKLLVAAGSVLMFASMQLLSVSTSKRKYYQILLTYSVMGGLGGAFLNAPAFGAIAHWFNKRRGLATGIATTAGGIGVGFPWACRILGFILLGLCIPANFFIRSRLPPRIDENGKPIIASTWPDVTIFRNKGYAWTTVGVFFMEWGLFVPLTYIVSYSKAQGNSDSFSSALLSILNAGSVFGRLIPGFLADKFGRFNVLVTTAVLCAIVPFAFWVPAHLSNAVLVVFAASFGFASGSNLGLYPVCVGQFCPSQQYGVYYSLTTVVASFGLETLGLVANIFQVINFSAETIRICKAFYDGASPEQGLGDYATTLQNLSLQIELYCQQRKSNGATERELDNMARKCSVVARALQEEVQYITMPETMESHLLFRVCTQNDALQAQQQTEFEAMDKSVQYFIKQYGEGHRTLYDLVESKFQSTENCITESARDVEKHITKEVSAAQTALEKLTMERFDQMNQNLVESSKMPQVDDDRRKRFLRSLKFSSLNERFNSITDSHQSTFGWIFGDTEMATGSMDRDRLLQRSGTRNDNSDLDRPWDDIQEWLQSESNTYWISGKPGSGKSTLMKFLTPTDTVEAKDFDSDWSVSELKLVLRNTLLDYPSAVCIFLDGLDEIDQQDLPMLLKFIDDLKKLPLVKVCSASRPEIMFYDHFRGAQQMRLQDLTWNDMRIYADSVLNRQGESDPHLPLGEPVARNFPMETIDSLAWKAQVQYMAITVESFYGDVLGPTENRPSVGDIASLCQKVVASLRKKCFGLVEVWTKEPRDEGTDSVDYHLDSRVAFVHRTAYDFLTGSKEGEKILSYDLTSPKARYLRLAKGALASYICKPKSAPQRMDWQFYGQEIFLKALAHALSQGLEEDITQVLSDSHDLWCAGRFLGEVPVLTHAMVERLGQIALAVIRRDPSPST</sequence>
<reference evidence="6" key="1">
    <citation type="submission" date="2022-11" db="EMBL/GenBank/DDBJ databases">
        <authorList>
            <person name="Scott C."/>
            <person name="Bruce N."/>
        </authorList>
    </citation>
    <scope>NUCLEOTIDE SEQUENCE</scope>
</reference>
<feature type="transmembrane region" description="Helical" evidence="4">
    <location>
        <begin position="193"/>
        <end position="216"/>
    </location>
</feature>
<dbReference type="Pfam" id="PF24883">
    <property type="entry name" value="NPHP3_N"/>
    <property type="match status" value="1"/>
</dbReference>
<dbReference type="Pfam" id="PF07690">
    <property type="entry name" value="MFS_1"/>
    <property type="match status" value="1"/>
</dbReference>
<feature type="transmembrane region" description="Helical" evidence="4">
    <location>
        <begin position="371"/>
        <end position="394"/>
    </location>
</feature>
<feature type="domain" description="Nephrocystin 3-like N-terminal" evidence="5">
    <location>
        <begin position="653"/>
        <end position="683"/>
    </location>
</feature>
<dbReference type="GO" id="GO:0022857">
    <property type="term" value="F:transmembrane transporter activity"/>
    <property type="evidence" value="ECO:0007669"/>
    <property type="project" value="InterPro"/>
</dbReference>
<comment type="caution">
    <text evidence="6">The sequence shown here is derived from an EMBL/GenBank/DDBJ whole genome shotgun (WGS) entry which is preliminary data.</text>
</comment>
<feature type="transmembrane region" description="Helical" evidence="4">
    <location>
        <begin position="247"/>
        <end position="269"/>
    </location>
</feature>
<feature type="transmembrane region" description="Helical" evidence="4">
    <location>
        <begin position="281"/>
        <end position="303"/>
    </location>
</feature>
<dbReference type="CDD" id="cd17352">
    <property type="entry name" value="MFS_MCT_SLC16"/>
    <property type="match status" value="1"/>
</dbReference>
<evidence type="ECO:0000313" key="6">
    <source>
        <dbReference type="EMBL" id="CAI4214946.1"/>
    </source>
</evidence>
<feature type="transmembrane region" description="Helical" evidence="4">
    <location>
        <begin position="48"/>
        <end position="77"/>
    </location>
</feature>
<evidence type="ECO:0000256" key="4">
    <source>
        <dbReference type="SAM" id="Phobius"/>
    </source>
</evidence>
<dbReference type="PANTHER" id="PTHR11360:SF177">
    <property type="entry name" value="RIBOFLAVIN TRANSPORTER MCH5"/>
    <property type="match status" value="1"/>
</dbReference>
<evidence type="ECO:0000259" key="5">
    <source>
        <dbReference type="Pfam" id="PF24883"/>
    </source>
</evidence>
<evidence type="ECO:0000256" key="1">
    <source>
        <dbReference type="ARBA" id="ARBA00004141"/>
    </source>
</evidence>
<feature type="transmembrane region" description="Helical" evidence="4">
    <location>
        <begin position="146"/>
        <end position="173"/>
    </location>
</feature>
<keyword evidence="4" id="KW-0812">Transmembrane</keyword>
<comment type="similarity">
    <text evidence="2">Belongs to the major facilitator superfamily. Monocarboxylate porter (TC 2.A.1.13) family.</text>
</comment>
<proteinExistence type="inferred from homology"/>
<name>A0A9P1H2T9_9PEZI</name>
<dbReference type="SUPFAM" id="SSF52540">
    <property type="entry name" value="P-loop containing nucleoside triphosphate hydrolases"/>
    <property type="match status" value="1"/>
</dbReference>
<keyword evidence="3" id="KW-0677">Repeat</keyword>
<organism evidence="6 7">
    <name type="scientific">Parascedosporium putredinis</name>
    <dbReference type="NCBI Taxonomy" id="1442378"/>
    <lineage>
        <taxon>Eukaryota</taxon>
        <taxon>Fungi</taxon>
        <taxon>Dikarya</taxon>
        <taxon>Ascomycota</taxon>
        <taxon>Pezizomycotina</taxon>
        <taxon>Sordariomycetes</taxon>
        <taxon>Hypocreomycetidae</taxon>
        <taxon>Microascales</taxon>
        <taxon>Microascaceae</taxon>
        <taxon>Parascedosporium</taxon>
    </lineage>
</organism>
<dbReference type="Proteomes" id="UP000838763">
    <property type="component" value="Unassembled WGS sequence"/>
</dbReference>
<evidence type="ECO:0000256" key="3">
    <source>
        <dbReference type="ARBA" id="ARBA00022737"/>
    </source>
</evidence>
<dbReference type="Gene3D" id="1.20.1250.20">
    <property type="entry name" value="MFS general substrate transporter like domains"/>
    <property type="match status" value="1"/>
</dbReference>
<dbReference type="OrthoDB" id="410267at2759"/>
<dbReference type="EMBL" id="CALLCH030000012">
    <property type="protein sequence ID" value="CAI4214946.1"/>
    <property type="molecule type" value="Genomic_DNA"/>
</dbReference>
<feature type="transmembrane region" description="Helical" evidence="4">
    <location>
        <begin position="336"/>
        <end position="359"/>
    </location>
</feature>
<comment type="subcellular location">
    <subcellularLocation>
        <location evidence="1">Membrane</location>
        <topology evidence="1">Multi-pass membrane protein</topology>
    </subcellularLocation>
</comment>
<evidence type="ECO:0000256" key="2">
    <source>
        <dbReference type="ARBA" id="ARBA00006727"/>
    </source>
</evidence>
<dbReference type="PANTHER" id="PTHR11360">
    <property type="entry name" value="MONOCARBOXYLATE TRANSPORTER"/>
    <property type="match status" value="1"/>
</dbReference>
<dbReference type="GO" id="GO:0016020">
    <property type="term" value="C:membrane"/>
    <property type="evidence" value="ECO:0007669"/>
    <property type="project" value="UniProtKB-SubCell"/>
</dbReference>
<keyword evidence="4" id="KW-1133">Transmembrane helix</keyword>
<keyword evidence="4" id="KW-0472">Membrane</keyword>